<evidence type="ECO:0000256" key="1">
    <source>
        <dbReference type="ARBA" id="ARBA00009114"/>
    </source>
</evidence>
<dbReference type="EMBL" id="UOEI01000219">
    <property type="protein sequence ID" value="VAV97885.1"/>
    <property type="molecule type" value="Genomic_DNA"/>
</dbReference>
<dbReference type="GO" id="GO:0016811">
    <property type="term" value="F:hydrolase activity, acting on carbon-nitrogen (but not peptide) bonds, in linear amides"/>
    <property type="evidence" value="ECO:0007669"/>
    <property type="project" value="InterPro"/>
</dbReference>
<dbReference type="PIRSF" id="PIRSF018077">
    <property type="entry name" value="UCP018077"/>
    <property type="match status" value="1"/>
</dbReference>
<accession>A0A3B0SSV2</accession>
<proteinExistence type="inferred from homology"/>
<name>A0A3B0SSV2_9ZZZZ</name>
<sequence>MRLRVIGTEVEYGVTITNDPEFNPVSASALIVNAYGEGSGRIRWSYDDESPGRDARGFTLSDVPIDETDSGLINAVLDNGARLYVDHAHPEYSSPECADPLTATLYDKAGEVVMHRAASSATQTVPQGRRILLHKNNSDGKGNSYGAHENYLVDRSVNFGDIVHHLTAFLVSRQILTGSGKVGSEHGRPPTTFQLTQRGDFFEEEIGLETTLKRPIINTRDEPHADPARYRRLHVIFGDATMSEIQTFVKIGSTSLLLLALEDGFLDEPIRLAAAVPAISVVSRDLTFVDPLALLDGTEAPALELQWRYLDIAERYVATAEISPVYKQVLIEWRSLLEDLERGYEAVADRLDWAAKLQILEGFRDRDGLTWDDPKLRMLDLQYHDVDPARGLYFRLVNSGRMRRLFSDGEIDAAVHTPPESTRAWFRGQALKRYRSAVVAANWDSLVFDIGASTLIRVPMMDPLRGTRNMVEDLLDSCPDATTLIDKLGGDDD</sequence>
<comment type="similarity">
    <text evidence="1">Belongs to the Pup ligase/Pup deamidase family. Pup deamidase subfamily.</text>
</comment>
<protein>
    <submittedName>
        <fullName evidence="2">Pup ligase PafA' paralog, possible component of postulated heterodimer PafA-PafA</fullName>
    </submittedName>
</protein>
<dbReference type="PANTHER" id="PTHR42307:SF2">
    <property type="entry name" value="PUP DEAMIDASE_DEPUPYLASE"/>
    <property type="match status" value="1"/>
</dbReference>
<evidence type="ECO:0000313" key="2">
    <source>
        <dbReference type="EMBL" id="VAV97885.1"/>
    </source>
</evidence>
<keyword evidence="2" id="KW-0436">Ligase</keyword>
<dbReference type="GO" id="GO:0010498">
    <property type="term" value="P:proteasomal protein catabolic process"/>
    <property type="evidence" value="ECO:0007669"/>
    <property type="project" value="InterPro"/>
</dbReference>
<organism evidence="2">
    <name type="scientific">hydrothermal vent metagenome</name>
    <dbReference type="NCBI Taxonomy" id="652676"/>
    <lineage>
        <taxon>unclassified sequences</taxon>
        <taxon>metagenomes</taxon>
        <taxon>ecological metagenomes</taxon>
    </lineage>
</organism>
<dbReference type="PANTHER" id="PTHR42307">
    <property type="entry name" value="PUP DEAMIDASE/DEPUPYLASE"/>
    <property type="match status" value="1"/>
</dbReference>
<dbReference type="Pfam" id="PF03136">
    <property type="entry name" value="Pup_ligase"/>
    <property type="match status" value="1"/>
</dbReference>
<dbReference type="GO" id="GO:0016874">
    <property type="term" value="F:ligase activity"/>
    <property type="evidence" value="ECO:0007669"/>
    <property type="project" value="UniProtKB-KW"/>
</dbReference>
<dbReference type="GO" id="GO:0070490">
    <property type="term" value="P:protein pupylation"/>
    <property type="evidence" value="ECO:0007669"/>
    <property type="project" value="TreeGrafter"/>
</dbReference>
<dbReference type="GO" id="GO:0008233">
    <property type="term" value="F:peptidase activity"/>
    <property type="evidence" value="ECO:0007669"/>
    <property type="project" value="InterPro"/>
</dbReference>
<dbReference type="InterPro" id="IPR004347">
    <property type="entry name" value="Pup_ligase/deamidase"/>
</dbReference>
<dbReference type="InterPro" id="IPR022366">
    <property type="entry name" value="Pup_deamidase"/>
</dbReference>
<dbReference type="AlphaFoldDB" id="A0A3B0SSV2"/>
<reference evidence="2" key="1">
    <citation type="submission" date="2018-06" db="EMBL/GenBank/DDBJ databases">
        <authorList>
            <person name="Zhirakovskaya E."/>
        </authorList>
    </citation>
    <scope>NUCLEOTIDE SEQUENCE</scope>
</reference>
<dbReference type="GO" id="GO:0005524">
    <property type="term" value="F:ATP binding"/>
    <property type="evidence" value="ECO:0007669"/>
    <property type="project" value="TreeGrafter"/>
</dbReference>
<dbReference type="NCBIfam" id="TIGR03688">
    <property type="entry name" value="depupylase_Dop"/>
    <property type="match status" value="1"/>
</dbReference>
<dbReference type="GO" id="GO:0019941">
    <property type="term" value="P:modification-dependent protein catabolic process"/>
    <property type="evidence" value="ECO:0007669"/>
    <property type="project" value="InterPro"/>
</dbReference>
<gene>
    <name evidence="2" type="ORF">MNBD_ACTINO01-2604</name>
</gene>